<dbReference type="Proteomes" id="UP000235162">
    <property type="component" value="Unassembled WGS sequence"/>
</dbReference>
<evidence type="ECO:0000313" key="3">
    <source>
        <dbReference type="Proteomes" id="UP000235162"/>
    </source>
</evidence>
<keyword evidence="1" id="KW-0812">Transmembrane</keyword>
<accession>A0AAP8MGM2</accession>
<keyword evidence="3" id="KW-1185">Reference proteome</keyword>
<evidence type="ECO:0000313" key="2">
    <source>
        <dbReference type="EMBL" id="PLW87463.1"/>
    </source>
</evidence>
<dbReference type="InterPro" id="IPR025597">
    <property type="entry name" value="DUF4345"/>
</dbReference>
<dbReference type="AlphaFoldDB" id="A0AAP8MGM2"/>
<feature type="transmembrane region" description="Helical" evidence="1">
    <location>
        <begin position="72"/>
        <end position="91"/>
    </location>
</feature>
<sequence length="127" mass="13460">MNKESLFLIMAAVGLTPIALAHGAMPSSSVPALYGIKVNNVSTEHVFRAVMGLYLSTALFWVIGARNEALKLAALYSVAVFMLGLAAGRALSLLVDGMPSPMLAVYLLLEIGFGFVALVLARGYRES</sequence>
<evidence type="ECO:0000256" key="1">
    <source>
        <dbReference type="SAM" id="Phobius"/>
    </source>
</evidence>
<comment type="caution">
    <text evidence="2">The sequence shown here is derived from an EMBL/GenBank/DDBJ whole genome shotgun (WGS) entry which is preliminary data.</text>
</comment>
<dbReference type="KEGG" id="hja:BST95_15790"/>
<dbReference type="RefSeq" id="WP_084200477.1">
    <property type="nucleotide sequence ID" value="NZ_BMYL01000001.1"/>
</dbReference>
<organism evidence="2 3">
    <name type="scientific">Halioglobus japonicus</name>
    <dbReference type="NCBI Taxonomy" id="930805"/>
    <lineage>
        <taxon>Bacteria</taxon>
        <taxon>Pseudomonadati</taxon>
        <taxon>Pseudomonadota</taxon>
        <taxon>Gammaproteobacteria</taxon>
        <taxon>Cellvibrionales</taxon>
        <taxon>Halieaceae</taxon>
        <taxon>Halioglobus</taxon>
    </lineage>
</organism>
<dbReference type="Pfam" id="PF14248">
    <property type="entry name" value="DUF4345"/>
    <property type="match status" value="1"/>
</dbReference>
<gene>
    <name evidence="2" type="ORF">C0029_02410</name>
</gene>
<name>A0AAP8MGM2_9GAMM</name>
<protein>
    <submittedName>
        <fullName evidence="2">DUF4345 domain-containing protein</fullName>
    </submittedName>
</protein>
<feature type="transmembrane region" description="Helical" evidence="1">
    <location>
        <begin position="103"/>
        <end position="121"/>
    </location>
</feature>
<proteinExistence type="predicted"/>
<keyword evidence="1" id="KW-0472">Membrane</keyword>
<feature type="transmembrane region" description="Helical" evidence="1">
    <location>
        <begin position="45"/>
        <end position="65"/>
    </location>
</feature>
<dbReference type="EMBL" id="PKUR01000001">
    <property type="protein sequence ID" value="PLW87463.1"/>
    <property type="molecule type" value="Genomic_DNA"/>
</dbReference>
<reference evidence="2 3" key="1">
    <citation type="submission" date="2018-01" db="EMBL/GenBank/DDBJ databases">
        <title>The draft genome sequence of Halioglobus japonicus S1-36.</title>
        <authorList>
            <person name="Du Z.-J."/>
            <person name="Shi M.-J."/>
        </authorList>
    </citation>
    <scope>NUCLEOTIDE SEQUENCE [LARGE SCALE GENOMIC DNA]</scope>
    <source>
        <strain evidence="2 3">S1-36</strain>
    </source>
</reference>
<keyword evidence="1" id="KW-1133">Transmembrane helix</keyword>